<reference evidence="3" key="1">
    <citation type="submission" date="2018-05" db="EMBL/GenBank/DDBJ databases">
        <authorList>
            <person name="Lanie J.A."/>
            <person name="Ng W.-L."/>
            <person name="Kazmierczak K.M."/>
            <person name="Andrzejewski T.M."/>
            <person name="Davidsen T.M."/>
            <person name="Wayne K.J."/>
            <person name="Tettelin H."/>
            <person name="Glass J.I."/>
            <person name="Rusch D."/>
            <person name="Podicherti R."/>
            <person name="Tsui H.-C.T."/>
            <person name="Winkler M.E."/>
        </authorList>
    </citation>
    <scope>NUCLEOTIDE SEQUENCE</scope>
</reference>
<dbReference type="SUPFAM" id="SSF48557">
    <property type="entry name" value="L-aspartase-like"/>
    <property type="match status" value="1"/>
</dbReference>
<feature type="non-terminal residue" evidence="3">
    <location>
        <position position="1"/>
    </location>
</feature>
<proteinExistence type="predicted"/>
<dbReference type="InterPro" id="IPR008948">
    <property type="entry name" value="L-Aspartase-like"/>
</dbReference>
<dbReference type="Pfam" id="PF00206">
    <property type="entry name" value="Lyase_1"/>
    <property type="match status" value="1"/>
</dbReference>
<evidence type="ECO:0000313" key="3">
    <source>
        <dbReference type="EMBL" id="SVC69864.1"/>
    </source>
</evidence>
<organism evidence="3">
    <name type="scientific">marine metagenome</name>
    <dbReference type="NCBI Taxonomy" id="408172"/>
    <lineage>
        <taxon>unclassified sequences</taxon>
        <taxon>metagenomes</taxon>
        <taxon>ecological metagenomes</taxon>
    </lineage>
</organism>
<evidence type="ECO:0000259" key="2">
    <source>
        <dbReference type="Pfam" id="PF00206"/>
    </source>
</evidence>
<dbReference type="GO" id="GO:0004018">
    <property type="term" value="F:N6-(1,2-dicarboxyethyl)AMP AMP-lyase (fumarate-forming) activity"/>
    <property type="evidence" value="ECO:0007669"/>
    <property type="project" value="TreeGrafter"/>
</dbReference>
<feature type="non-terminal residue" evidence="3">
    <location>
        <position position="357"/>
    </location>
</feature>
<dbReference type="PRINTS" id="PR00145">
    <property type="entry name" value="ARGSUCLYASE"/>
</dbReference>
<dbReference type="PRINTS" id="PR00149">
    <property type="entry name" value="FUMRATELYASE"/>
</dbReference>
<dbReference type="PROSITE" id="PS00163">
    <property type="entry name" value="FUMARATE_LYASES"/>
    <property type="match status" value="1"/>
</dbReference>
<dbReference type="PANTHER" id="PTHR43172">
    <property type="entry name" value="ADENYLOSUCCINATE LYASE"/>
    <property type="match status" value="1"/>
</dbReference>
<sequence length="357" mass="39167">PGIAALFEQDARWQAWLCVEAALAKSEAELGMIPTAAAEEIISKCKLSLFDRLRLEEGFRRTAHSLVPLIWELSRLCEGEAGNYVHWGATTQNITQTGDLLQLRKAHRIYLQQLSAILAALADLAERSKDMALPGRTHGQHAVPAAYGLKVAIWIDEFARHVERMQDCESRVFVAQLGGAAGTVASFGDQGLEVQARMAAVLNMPPMAVPARSIMDHLAEHVMLLALLAASCGKFANEIYTGMKQEFGEVEEPISPGTVGSSTMPQKRNPHLSQDIMAYAAQIRALVPLALECVMTEHEANRQTSLMMRHAQTQACILLGDTLERVRILAEGLVLKPDRMRANLNLTEGLIMAEPIM</sequence>
<accession>A0A382P8X4</accession>
<gene>
    <name evidence="3" type="ORF">METZ01_LOCUS322718</name>
</gene>
<dbReference type="InterPro" id="IPR024083">
    <property type="entry name" value="Fumarase/histidase_N"/>
</dbReference>
<evidence type="ECO:0000256" key="1">
    <source>
        <dbReference type="ARBA" id="ARBA00023239"/>
    </source>
</evidence>
<dbReference type="InterPro" id="IPR000362">
    <property type="entry name" value="Fumarate_lyase_fam"/>
</dbReference>
<dbReference type="Gene3D" id="1.10.275.10">
    <property type="entry name" value="Fumarase/aspartase (N-terminal domain)"/>
    <property type="match status" value="1"/>
</dbReference>
<dbReference type="Gene3D" id="1.20.200.10">
    <property type="entry name" value="Fumarase/aspartase (Central domain)"/>
    <property type="match status" value="1"/>
</dbReference>
<dbReference type="AlphaFoldDB" id="A0A382P8X4"/>
<keyword evidence="1" id="KW-0456">Lyase</keyword>
<dbReference type="GO" id="GO:0044208">
    <property type="term" value="P:'de novo' AMP biosynthetic process"/>
    <property type="evidence" value="ECO:0007669"/>
    <property type="project" value="TreeGrafter"/>
</dbReference>
<dbReference type="GO" id="GO:0070626">
    <property type="term" value="F:(S)-2-(5-amino-1-(5-phospho-D-ribosyl)imidazole-4-carboxamido) succinate lyase (fumarate-forming) activity"/>
    <property type="evidence" value="ECO:0007669"/>
    <property type="project" value="TreeGrafter"/>
</dbReference>
<name>A0A382P8X4_9ZZZZ</name>
<dbReference type="InterPro" id="IPR020557">
    <property type="entry name" value="Fumarate_lyase_CS"/>
</dbReference>
<dbReference type="InterPro" id="IPR022761">
    <property type="entry name" value="Fumarate_lyase_N"/>
</dbReference>
<dbReference type="EMBL" id="UINC01105715">
    <property type="protein sequence ID" value="SVC69864.1"/>
    <property type="molecule type" value="Genomic_DNA"/>
</dbReference>
<feature type="domain" description="Fumarate lyase N-terminal" evidence="2">
    <location>
        <begin position="6"/>
        <end position="283"/>
    </location>
</feature>
<dbReference type="GO" id="GO:0005829">
    <property type="term" value="C:cytosol"/>
    <property type="evidence" value="ECO:0007669"/>
    <property type="project" value="TreeGrafter"/>
</dbReference>
<protein>
    <recommendedName>
        <fullName evidence="2">Fumarate lyase N-terminal domain-containing protein</fullName>
    </recommendedName>
</protein>
<dbReference type="PANTHER" id="PTHR43172:SF1">
    <property type="entry name" value="ADENYLOSUCCINATE LYASE"/>
    <property type="match status" value="1"/>
</dbReference>